<evidence type="ECO:0000256" key="8">
    <source>
        <dbReference type="ARBA" id="ARBA00023128"/>
    </source>
</evidence>
<comment type="subcellular location">
    <subcellularLocation>
        <location evidence="9">Cytoplasm</location>
    </subcellularLocation>
    <subcellularLocation>
        <location evidence="9">Mitochondrion intermembrane space</location>
    </subcellularLocation>
</comment>
<dbReference type="OMA" id="NKPASNY"/>
<dbReference type="Gene3D" id="3.40.50.11000">
    <property type="entry name" value="Fe-S cluster assembly protein Dre2, N-terminal domain"/>
    <property type="match status" value="1"/>
</dbReference>
<dbReference type="Proteomes" id="UP000005222">
    <property type="component" value="Chromosome K"/>
</dbReference>
<gene>
    <name evidence="12" type="primary">Piso0_004211</name>
    <name evidence="12" type="ORF">GNLVRS01_PISO0K11890g</name>
    <name evidence="13" type="ORF">GNLVRS01_PISO0L11891g</name>
</gene>
<proteinExistence type="inferred from homology"/>
<dbReference type="OrthoDB" id="311633at2759"/>
<evidence type="ECO:0000313" key="14">
    <source>
        <dbReference type="Proteomes" id="UP000005222"/>
    </source>
</evidence>
<feature type="binding site" evidence="9">
    <location>
        <position position="314"/>
    </location>
    <ligand>
        <name>[4Fe-4S] cluster</name>
        <dbReference type="ChEBI" id="CHEBI:49883"/>
    </ligand>
</feature>
<evidence type="ECO:0000256" key="5">
    <source>
        <dbReference type="ARBA" id="ARBA00022723"/>
    </source>
</evidence>
<feature type="binding site" evidence="9">
    <location>
        <position position="303"/>
    </location>
    <ligand>
        <name>[4Fe-4S] cluster</name>
        <dbReference type="ChEBI" id="CHEBI:49883"/>
    </ligand>
</feature>
<comment type="domain">
    <text evidence="9">The C-terminal domain binds 2 Fe-S clusters but is otherwise mostly in an intrinsically disordered conformation.</text>
</comment>
<keyword evidence="6 9" id="KW-0408">Iron</keyword>
<feature type="binding site" evidence="9">
    <location>
        <position position="236"/>
    </location>
    <ligand>
        <name>[2Fe-2S] cluster</name>
        <dbReference type="ChEBI" id="CHEBI:190135"/>
    </ligand>
</feature>
<dbReference type="GO" id="GO:0016226">
    <property type="term" value="P:iron-sulfur cluster assembly"/>
    <property type="evidence" value="ECO:0007669"/>
    <property type="project" value="UniProtKB-UniRule"/>
</dbReference>
<feature type="binding site" evidence="9">
    <location>
        <position position="234"/>
    </location>
    <ligand>
        <name>[2Fe-2S] cluster</name>
        <dbReference type="ChEBI" id="CHEBI:190135"/>
    </ligand>
</feature>
<comment type="domain">
    <text evidence="9">The N-terminal domain has structural similarity with S-adenosyl-L-methionine-dependent methyltransferases, but does not bind S-adenosyl-L-methionine. It is required for correct assembly of the 2 Fe-S clusters.</text>
</comment>
<dbReference type="Proteomes" id="UP000005222">
    <property type="component" value="Chromosome L"/>
</dbReference>
<feature type="binding site" evidence="9">
    <location>
        <position position="231"/>
    </location>
    <ligand>
        <name>[2Fe-2S] cluster</name>
        <dbReference type="ChEBI" id="CHEBI:190135"/>
    </ligand>
</feature>
<feature type="region of interest" description="Fe-S binding site B" evidence="9">
    <location>
        <begin position="300"/>
        <end position="314"/>
    </location>
</feature>
<dbReference type="InterPro" id="IPR031838">
    <property type="entry name" value="Dre2_N"/>
</dbReference>
<reference evidence="14" key="2">
    <citation type="journal article" date="2012" name="G3 (Bethesda)">
        <title>Pichia sorbitophila, an interspecies yeast hybrid reveals early steps of genome resolution following polyploidization.</title>
        <authorList>
            <person name="Leh Louis V."/>
            <person name="Despons L."/>
            <person name="Friedrich A."/>
            <person name="Martin T."/>
            <person name="Durrens P."/>
            <person name="Casaregola S."/>
            <person name="Neuveglise C."/>
            <person name="Fairhead C."/>
            <person name="Marck C."/>
            <person name="Cruz J.A."/>
            <person name="Straub M.L."/>
            <person name="Kugler V."/>
            <person name="Sacerdot C."/>
            <person name="Uzunov Z."/>
            <person name="Thierry A."/>
            <person name="Weiss S."/>
            <person name="Bleykasten C."/>
            <person name="De Montigny J."/>
            <person name="Jacques N."/>
            <person name="Jung P."/>
            <person name="Lemaire M."/>
            <person name="Mallet S."/>
            <person name="Morel G."/>
            <person name="Richard G.F."/>
            <person name="Sarkar A."/>
            <person name="Savel G."/>
            <person name="Schacherer J."/>
            <person name="Seret M.L."/>
            <person name="Talla E."/>
            <person name="Samson G."/>
            <person name="Jubin C."/>
            <person name="Poulain J."/>
            <person name="Vacherie B."/>
            <person name="Barbe V."/>
            <person name="Pelletier E."/>
            <person name="Sherman D.J."/>
            <person name="Westhof E."/>
            <person name="Weissenbach J."/>
            <person name="Baret P.V."/>
            <person name="Wincker P."/>
            <person name="Gaillardin C."/>
            <person name="Dujon B."/>
            <person name="Souciet J.L."/>
        </authorList>
    </citation>
    <scope>NUCLEOTIDE SEQUENCE [LARGE SCALE GENOMIC DNA]</scope>
    <source>
        <strain evidence="14">ATCC MYA-4447 / BCRC 22081 / CBS 7064 / NBRC 10061 / NRRL Y-12695</strain>
    </source>
</reference>
<keyword evidence="9" id="KW-0001">2Fe-2S</keyword>
<feature type="binding site" evidence="9">
    <location>
        <position position="311"/>
    </location>
    <ligand>
        <name>[4Fe-4S] cluster</name>
        <dbReference type="ChEBI" id="CHEBI:49883"/>
    </ligand>
</feature>
<comment type="similarity">
    <text evidence="2 9">Belongs to the anamorsin family.</text>
</comment>
<protein>
    <submittedName>
        <fullName evidence="12">Piso0_004211 protein</fullName>
    </submittedName>
</protein>
<keyword evidence="8 9" id="KW-0496">Mitochondrion</keyword>
<dbReference type="HAMAP" id="MF_03115">
    <property type="entry name" value="Anamorsin"/>
    <property type="match status" value="1"/>
</dbReference>
<dbReference type="eggNOG" id="KOG4020">
    <property type="taxonomic scope" value="Eukaryota"/>
</dbReference>
<keyword evidence="4 9" id="KW-0963">Cytoplasm</keyword>
<evidence type="ECO:0000256" key="4">
    <source>
        <dbReference type="ARBA" id="ARBA00022490"/>
    </source>
</evidence>
<dbReference type="EMBL" id="FO082048">
    <property type="protein sequence ID" value="CCE84658.1"/>
    <property type="molecule type" value="Genomic_DNA"/>
</dbReference>
<dbReference type="PANTHER" id="PTHR13273:SF14">
    <property type="entry name" value="ANAMORSIN"/>
    <property type="match status" value="1"/>
</dbReference>
<dbReference type="Pfam" id="PF05093">
    <property type="entry name" value="CIAPIN1"/>
    <property type="match status" value="1"/>
</dbReference>
<keyword evidence="5 9" id="KW-0479">Metal-binding</keyword>
<evidence type="ECO:0000259" key="10">
    <source>
        <dbReference type="Pfam" id="PF05093"/>
    </source>
</evidence>
<comment type="cofactor">
    <cofactor evidence="9">
        <name>[2Fe-2S] cluster</name>
        <dbReference type="ChEBI" id="CHEBI:190135"/>
    </cofactor>
</comment>
<feature type="short sequence motif" description="Cx2C motif 1" evidence="9">
    <location>
        <begin position="300"/>
        <end position="303"/>
    </location>
</feature>
<dbReference type="InterPro" id="IPR046408">
    <property type="entry name" value="CIAPIN1"/>
</dbReference>
<sequence>MGNILLLLHPTVVTDEGFVTSIQQDIKQTYKDDEVTQHIIDRVAKGALTLPEKHYNRVVYVNPNEGEHNREIPASTISTIRSCLVDGGVFEGDLPKNQNLDAIMAGFLVNDEGNWITPQSEAVVSIPLKSKKKEGTASKGLPQFKKLSSAQTTVGLTDTSAPNTDDENDDLNLKRKLQETKLTYFSDSEEDLDGADQIIEEDDLISEVKGVDLIVPKKCELPNGKRRRRACKDCTCGLKELEEADEKKQRSLQDSLLGKMAASANEEAMKIEDRLKKSIKFAEEDLAEIDFTVEGKKGGCGSCALGDAFRCDGCPYLGLPPFKPGEAVSIDNFGEDI</sequence>
<dbReference type="GO" id="GO:0051537">
    <property type="term" value="F:2 iron, 2 sulfur cluster binding"/>
    <property type="evidence" value="ECO:0007669"/>
    <property type="project" value="UniProtKB-UniRule"/>
</dbReference>
<comment type="caution">
    <text evidence="9">Lacks conserved residue(s) required for the propagation of feature annotation.</text>
</comment>
<feature type="domain" description="Fe-S cluster assembly protein Dre2 N-terminal" evidence="11">
    <location>
        <begin position="3"/>
        <end position="129"/>
    </location>
</feature>
<dbReference type="PANTHER" id="PTHR13273">
    <property type="entry name" value="ANAMORSIN"/>
    <property type="match status" value="1"/>
</dbReference>
<evidence type="ECO:0000256" key="2">
    <source>
        <dbReference type="ARBA" id="ARBA00008169"/>
    </source>
</evidence>
<dbReference type="InParanoid" id="G8YAP4"/>
<evidence type="ECO:0000256" key="9">
    <source>
        <dbReference type="HAMAP-Rule" id="MF_03115"/>
    </source>
</evidence>
<keyword evidence="14" id="KW-1185">Reference proteome</keyword>
<keyword evidence="7 9" id="KW-0411">Iron-sulfur</keyword>
<dbReference type="GO" id="GO:0005758">
    <property type="term" value="C:mitochondrial intermembrane space"/>
    <property type="evidence" value="ECO:0007669"/>
    <property type="project" value="UniProtKB-SubCell"/>
</dbReference>
<dbReference type="GO" id="GO:0046872">
    <property type="term" value="F:metal ion binding"/>
    <property type="evidence" value="ECO:0007669"/>
    <property type="project" value="UniProtKB-KW"/>
</dbReference>
<accession>G8YAP4</accession>
<dbReference type="GO" id="GO:0009055">
    <property type="term" value="F:electron transfer activity"/>
    <property type="evidence" value="ECO:0007669"/>
    <property type="project" value="UniProtKB-UniRule"/>
</dbReference>
<feature type="binding site" evidence="9">
    <location>
        <position position="300"/>
    </location>
    <ligand>
        <name>[4Fe-4S] cluster</name>
        <dbReference type="ChEBI" id="CHEBI:49883"/>
    </ligand>
</feature>
<feature type="domain" description="Anamorsin C-terminal" evidence="10">
    <location>
        <begin position="214"/>
        <end position="330"/>
    </location>
</feature>
<feature type="short sequence motif" description="Cx2C motif 2" evidence="9">
    <location>
        <begin position="311"/>
        <end position="314"/>
    </location>
</feature>
<feature type="binding site" evidence="9">
    <location>
        <position position="219"/>
    </location>
    <ligand>
        <name>[2Fe-2S] cluster</name>
        <dbReference type="ChEBI" id="CHEBI:190135"/>
    </ligand>
</feature>
<evidence type="ECO:0000256" key="6">
    <source>
        <dbReference type="ARBA" id="ARBA00023004"/>
    </source>
</evidence>
<evidence type="ECO:0000313" key="13">
    <source>
        <dbReference type="EMBL" id="CCE84658.1"/>
    </source>
</evidence>
<dbReference type="Pfam" id="PF16803">
    <property type="entry name" value="DRE2_N"/>
    <property type="match status" value="1"/>
</dbReference>
<evidence type="ECO:0000256" key="3">
    <source>
        <dbReference type="ARBA" id="ARBA00022485"/>
    </source>
</evidence>
<evidence type="ECO:0000256" key="1">
    <source>
        <dbReference type="ARBA" id="ARBA00001966"/>
    </source>
</evidence>
<comment type="cofactor">
    <cofactor evidence="1 9">
        <name>[4Fe-4S] cluster</name>
        <dbReference type="ChEBI" id="CHEBI:49883"/>
    </cofactor>
</comment>
<dbReference type="HOGENOM" id="CLU_067152_1_0_1"/>
<reference evidence="12" key="1">
    <citation type="submission" date="2011-10" db="EMBL/GenBank/DDBJ databases">
        <authorList>
            <person name="Genoscope - CEA"/>
        </authorList>
    </citation>
    <scope>NUCLEOTIDE SEQUENCE</scope>
</reference>
<comment type="domain">
    <text evidence="9">The twin Cx2C motifs are involved in the recognition by the mitochondrial MIA40-ERV1 disulfide relay system. The formation of 2 disulfide bonds in the Cx2C motifs through dithiol/disulfide exchange reactions effectively traps the protein in the mitochondrial intermembrane space.</text>
</comment>
<dbReference type="AlphaFoldDB" id="G8YAP4"/>
<organism evidence="12 14">
    <name type="scientific">Pichia sorbitophila (strain ATCC MYA-4447 / BCRC 22081 / CBS 7064 / NBRC 10061 / NRRL Y-12695)</name>
    <name type="common">Hybrid yeast</name>
    <dbReference type="NCBI Taxonomy" id="559304"/>
    <lineage>
        <taxon>Eukaryota</taxon>
        <taxon>Fungi</taxon>
        <taxon>Dikarya</taxon>
        <taxon>Ascomycota</taxon>
        <taxon>Saccharomycotina</taxon>
        <taxon>Pichiomycetes</taxon>
        <taxon>Debaryomycetaceae</taxon>
        <taxon>Millerozyma</taxon>
    </lineage>
</organism>
<dbReference type="FunCoup" id="G8YAP4">
    <property type="interactions" value="283"/>
</dbReference>
<evidence type="ECO:0000256" key="7">
    <source>
        <dbReference type="ARBA" id="ARBA00023014"/>
    </source>
</evidence>
<dbReference type="GO" id="GO:0051539">
    <property type="term" value="F:4 iron, 4 sulfur cluster binding"/>
    <property type="evidence" value="ECO:0007669"/>
    <property type="project" value="UniProtKB-KW"/>
</dbReference>
<keyword evidence="3 9" id="KW-0004">4Fe-4S</keyword>
<name>G8YAP4_PICSO</name>
<evidence type="ECO:0000313" key="12">
    <source>
        <dbReference type="EMBL" id="CCE83627.1"/>
    </source>
</evidence>
<dbReference type="STRING" id="559304.G8YAP4"/>
<evidence type="ECO:0000259" key="11">
    <source>
        <dbReference type="Pfam" id="PF16803"/>
    </source>
</evidence>
<dbReference type="InterPro" id="IPR007785">
    <property type="entry name" value="Anamorsin"/>
</dbReference>
<dbReference type="EMBL" id="FO082049">
    <property type="protein sequence ID" value="CCE83627.1"/>
    <property type="molecule type" value="Genomic_DNA"/>
</dbReference>